<comment type="caution">
    <text evidence="3">The sequence shown here is derived from an EMBL/GenBank/DDBJ whole genome shotgun (WGS) entry which is preliminary data.</text>
</comment>
<evidence type="ECO:0000313" key="4">
    <source>
        <dbReference type="Proteomes" id="UP000289792"/>
    </source>
</evidence>
<dbReference type="Pfam" id="PF00561">
    <property type="entry name" value="Abhydrolase_1"/>
    <property type="match status" value="1"/>
</dbReference>
<proteinExistence type="predicted"/>
<evidence type="ECO:0000256" key="1">
    <source>
        <dbReference type="ARBA" id="ARBA00022801"/>
    </source>
</evidence>
<dbReference type="EMBL" id="SDDZ01000019">
    <property type="protein sequence ID" value="RXJ44371.1"/>
    <property type="molecule type" value="Genomic_DNA"/>
</dbReference>
<gene>
    <name evidence="3" type="ORF">ESZ48_18400</name>
</gene>
<dbReference type="PANTHER" id="PTHR43798">
    <property type="entry name" value="MONOACYLGLYCEROL LIPASE"/>
    <property type="match status" value="1"/>
</dbReference>
<dbReference type="OrthoDB" id="7172093at2"/>
<keyword evidence="4" id="KW-1185">Reference proteome</keyword>
<evidence type="ECO:0000313" key="3">
    <source>
        <dbReference type="EMBL" id="RXJ44371.1"/>
    </source>
</evidence>
<dbReference type="Gene3D" id="3.40.50.1820">
    <property type="entry name" value="alpha/beta hydrolase"/>
    <property type="match status" value="1"/>
</dbReference>
<accession>A0A4Q0XBD1</accession>
<reference evidence="3 4" key="1">
    <citation type="submission" date="2019-01" db="EMBL/GenBank/DDBJ databases">
        <title>Genome sequence of the Antarctic species Gelidibacter gilvus ACAM 158(T).</title>
        <authorList>
            <person name="Bowman J.P."/>
        </authorList>
    </citation>
    <scope>NUCLEOTIDE SEQUENCE [LARGE SCALE GENOMIC DNA]</scope>
    <source>
        <strain evidence="3 4">IC158</strain>
    </source>
</reference>
<dbReference type="GO" id="GO:0016787">
    <property type="term" value="F:hydrolase activity"/>
    <property type="evidence" value="ECO:0007669"/>
    <property type="project" value="UniProtKB-KW"/>
</dbReference>
<feature type="domain" description="AB hydrolase-1" evidence="2">
    <location>
        <begin position="9"/>
        <end position="122"/>
    </location>
</feature>
<dbReference type="GO" id="GO:0016020">
    <property type="term" value="C:membrane"/>
    <property type="evidence" value="ECO:0007669"/>
    <property type="project" value="TreeGrafter"/>
</dbReference>
<sequence length="242" mass="27464">MAIESNHKVLVFIHYFGGSAKSWEWVINRLDKKYHCIAINLPGFGNTIPLEEPSIVNFAEFVQQELKNSEISNYILIGHSMGAKIALQMTANDIKGNIERLILIAPSPPGIEPISEEEKRRMLIHPDLTEAKKTVDNITKIPLSDVQYDLAVDNNIMVENKTWEWWLESGMNESIIASVKQIKVPITIINSKNDPVMTPKIIKERFLNILPSANVISHHKLGHLIPMEDPEWLAEQIINICD</sequence>
<dbReference type="SUPFAM" id="SSF53474">
    <property type="entry name" value="alpha/beta-Hydrolases"/>
    <property type="match status" value="1"/>
</dbReference>
<name>A0A4Q0XBD1_9FLAO</name>
<dbReference type="AlphaFoldDB" id="A0A4Q0XBD1"/>
<dbReference type="PANTHER" id="PTHR43798:SF31">
    <property type="entry name" value="AB HYDROLASE SUPERFAMILY PROTEIN YCLE"/>
    <property type="match status" value="1"/>
</dbReference>
<dbReference type="InterPro" id="IPR050266">
    <property type="entry name" value="AB_hydrolase_sf"/>
</dbReference>
<dbReference type="InterPro" id="IPR000073">
    <property type="entry name" value="AB_hydrolase_1"/>
</dbReference>
<protein>
    <submittedName>
        <fullName evidence="3">Alpha/beta hydrolase</fullName>
    </submittedName>
</protein>
<keyword evidence="1 3" id="KW-0378">Hydrolase</keyword>
<dbReference type="InterPro" id="IPR029058">
    <property type="entry name" value="AB_hydrolase_fold"/>
</dbReference>
<dbReference type="RefSeq" id="WP_129018971.1">
    <property type="nucleotide sequence ID" value="NZ_SDDZ01000019.1"/>
</dbReference>
<organism evidence="3 4">
    <name type="scientific">Gelidibacter gilvus</name>
    <dbReference type="NCBI Taxonomy" id="59602"/>
    <lineage>
        <taxon>Bacteria</taxon>
        <taxon>Pseudomonadati</taxon>
        <taxon>Bacteroidota</taxon>
        <taxon>Flavobacteriia</taxon>
        <taxon>Flavobacteriales</taxon>
        <taxon>Flavobacteriaceae</taxon>
        <taxon>Gelidibacter</taxon>
    </lineage>
</organism>
<dbReference type="Proteomes" id="UP000289792">
    <property type="component" value="Unassembled WGS sequence"/>
</dbReference>
<evidence type="ECO:0000259" key="2">
    <source>
        <dbReference type="Pfam" id="PF00561"/>
    </source>
</evidence>